<proteinExistence type="predicted"/>
<protein>
    <recommendedName>
        <fullName evidence="3">Tail fiber protein</fullName>
    </recommendedName>
</protein>
<evidence type="ECO:0000313" key="2">
    <source>
        <dbReference type="EMBL" id="DAD72678.1"/>
    </source>
</evidence>
<feature type="region of interest" description="Disordered" evidence="1">
    <location>
        <begin position="200"/>
        <end position="314"/>
    </location>
</feature>
<name>A0A8S5LRU7_9CAUD</name>
<accession>A0A8S5LRU7</accession>
<reference evidence="2" key="1">
    <citation type="journal article" date="2021" name="Proc. Natl. Acad. Sci. U.S.A.">
        <title>A Catalog of Tens of Thousands of Viruses from Human Metagenomes Reveals Hidden Associations with Chronic Diseases.</title>
        <authorList>
            <person name="Tisza M.J."/>
            <person name="Buck C.B."/>
        </authorList>
    </citation>
    <scope>NUCLEOTIDE SEQUENCE</scope>
    <source>
        <strain evidence="2">Ct7EW56</strain>
    </source>
</reference>
<dbReference type="EMBL" id="BK015904">
    <property type="protein sequence ID" value="DAD72678.1"/>
    <property type="molecule type" value="Genomic_DNA"/>
</dbReference>
<evidence type="ECO:0008006" key="3">
    <source>
        <dbReference type="Google" id="ProtNLM"/>
    </source>
</evidence>
<organism evidence="2">
    <name type="scientific">Siphoviridae sp. ct7EW56</name>
    <dbReference type="NCBI Taxonomy" id="2827562"/>
    <lineage>
        <taxon>Viruses</taxon>
        <taxon>Duplodnaviria</taxon>
        <taxon>Heunggongvirae</taxon>
        <taxon>Uroviricota</taxon>
        <taxon>Caudoviricetes</taxon>
    </lineage>
</organism>
<sequence length="599" mass="63001">MSQGWKKAFERLFWKNRPSTDTPLNASDMNHIESGIDALDDRIVQLDVLKADAQVVNGMVADITLNDADGVITVTYKSGSTKTYDTNLEKIATNFTYDYLTQRLVLTLSDGSKQYVDMSALITQYEFKDSTTIAFSVDKTGKISASIKNGSITDAMLETGYLAKITAQATKAESMANSATTSSNSAYDNAKLSQSYAIGGAGVRDGEDTDNSKYYSEQSKKSATASANSASTASTKASEASSSASSASAYATKSATSESNASKSASSASTSASNASKSETNAKTSETNAGNSASTATSKASAASTSASKAATSEANAKKYYEQAKAISESFSGALRPMGTVTFANLPAVSSASAGDMYNISDEFVTTSDFVEGSGITEPAGSNVYKTEAGKWDVLSGSPVTGVKGANEATFRRGNVNITCANIGALATNGDSKSNVVTFTSNDSLTGDSTAPALLTSGETHASILGKVSTIFKNVRWLLSKMGTTDISTIGDGTVTSALSTLNSNIAKKQNAIYFRTFLYSPTVQAKQFYNFDADLRNLNLQGKSIFWGYAYQPKQSVNMIFEEAVIASSWTSDRVSVLLYNGHNTAMTIPVLCVAFAT</sequence>
<feature type="compositionally biased region" description="Low complexity" evidence="1">
    <location>
        <begin position="221"/>
        <end position="314"/>
    </location>
</feature>
<evidence type="ECO:0000256" key="1">
    <source>
        <dbReference type="SAM" id="MobiDB-lite"/>
    </source>
</evidence>